<protein>
    <submittedName>
        <fullName evidence="3">Uncharacterized protein</fullName>
    </submittedName>
</protein>
<keyword evidence="2" id="KW-0732">Signal</keyword>
<gene>
    <name evidence="3" type="ORF">BO78DRAFT_427094</name>
</gene>
<dbReference type="VEuPathDB" id="FungiDB:BO78DRAFT_427094"/>
<feature type="region of interest" description="Disordered" evidence="1">
    <location>
        <begin position="40"/>
        <end position="86"/>
    </location>
</feature>
<sequence length="554" mass="61436">MSHSLYASKTLALYVFCLFSLFSFQLVFAAAHKSHHVAHHAQKATPTPENPFKTPFDTDSSTDSSDEDITPTDDGPTPDRSPGLGIEFETSSLELHSSTCKLEGTLASKGKEISGHTNTYWSLTVDTTAEVDGKVKGEYILNGKEIKLGAGTAAPAAENVQKDLVKWKPHATMSGNSFDLLDPVSNECKTWKVYAPSSSDGYQRLVWQVQATAPMPLAGLYALFELAKTSPRGTDPLLAEGERHLNRMVWVNSEFFQNSPQGNAATGVNTNTLAFLSLIVSYVKSTNILGESIKFRSAIMPRTDFVTIYDAVKSNIQGNLYELVLALLCFRNYEDEVELDSVWCDGTLKEPKLLPRKSEELTFQIQGKSPLSNFKDRTSFTLQDWMEGLQGTGTMAKNVNEALKKTTTAPVDLMAVFDRWYDGQIGAYGSIQEHLYGNSKQSVPLFEFRNLEPIKADSGRNLFLEATQGHYMVPNSTTKSTAIISSSKSIDSGILDRTNANTRWQFGEYTPITPDTSLSNIHSSAFIYHNRYPRDWAVFHRSASMPARAFVFLR</sequence>
<evidence type="ECO:0000256" key="1">
    <source>
        <dbReference type="SAM" id="MobiDB-lite"/>
    </source>
</evidence>
<evidence type="ECO:0000256" key="2">
    <source>
        <dbReference type="SAM" id="SignalP"/>
    </source>
</evidence>
<proteinExistence type="predicted"/>
<name>A0A319EHC4_ASPSB</name>
<evidence type="ECO:0000313" key="3">
    <source>
        <dbReference type="EMBL" id="PYI09722.1"/>
    </source>
</evidence>
<feature type="chain" id="PRO_5016253527" evidence="2">
    <location>
        <begin position="30"/>
        <end position="554"/>
    </location>
</feature>
<dbReference type="AlphaFoldDB" id="A0A319EHC4"/>
<organism evidence="3 4">
    <name type="scientific">Aspergillus sclerotiicarbonarius (strain CBS 121057 / IBT 28362)</name>
    <dbReference type="NCBI Taxonomy" id="1448318"/>
    <lineage>
        <taxon>Eukaryota</taxon>
        <taxon>Fungi</taxon>
        <taxon>Dikarya</taxon>
        <taxon>Ascomycota</taxon>
        <taxon>Pezizomycotina</taxon>
        <taxon>Eurotiomycetes</taxon>
        <taxon>Eurotiomycetidae</taxon>
        <taxon>Eurotiales</taxon>
        <taxon>Aspergillaceae</taxon>
        <taxon>Aspergillus</taxon>
        <taxon>Aspergillus subgen. Circumdati</taxon>
    </lineage>
</organism>
<dbReference type="EMBL" id="KZ826325">
    <property type="protein sequence ID" value="PYI09722.1"/>
    <property type="molecule type" value="Genomic_DNA"/>
</dbReference>
<dbReference type="OrthoDB" id="1896086at2759"/>
<keyword evidence="4" id="KW-1185">Reference proteome</keyword>
<feature type="signal peptide" evidence="2">
    <location>
        <begin position="1"/>
        <end position="29"/>
    </location>
</feature>
<dbReference type="Proteomes" id="UP000248423">
    <property type="component" value="Unassembled WGS sequence"/>
</dbReference>
<evidence type="ECO:0000313" key="4">
    <source>
        <dbReference type="Proteomes" id="UP000248423"/>
    </source>
</evidence>
<accession>A0A319EHC4</accession>
<reference evidence="3 4" key="1">
    <citation type="submission" date="2018-02" db="EMBL/GenBank/DDBJ databases">
        <title>The genomes of Aspergillus section Nigri reveals drivers in fungal speciation.</title>
        <authorList>
            <consortium name="DOE Joint Genome Institute"/>
            <person name="Vesth T.C."/>
            <person name="Nybo J."/>
            <person name="Theobald S."/>
            <person name="Brandl J."/>
            <person name="Frisvad J.C."/>
            <person name="Nielsen K.F."/>
            <person name="Lyhne E.K."/>
            <person name="Kogle M.E."/>
            <person name="Kuo A."/>
            <person name="Riley R."/>
            <person name="Clum A."/>
            <person name="Nolan M."/>
            <person name="Lipzen A."/>
            <person name="Salamov A."/>
            <person name="Henrissat B."/>
            <person name="Wiebenga A."/>
            <person name="De vries R.P."/>
            <person name="Grigoriev I.V."/>
            <person name="Mortensen U.H."/>
            <person name="Andersen M.R."/>
            <person name="Baker S.E."/>
        </authorList>
    </citation>
    <scope>NUCLEOTIDE SEQUENCE [LARGE SCALE GENOMIC DNA]</scope>
    <source>
        <strain evidence="3 4">CBS 121057</strain>
    </source>
</reference>